<evidence type="ECO:0000313" key="8">
    <source>
        <dbReference type="EMBL" id="KAK8841296.1"/>
    </source>
</evidence>
<keyword evidence="1" id="KW-0723">Serine/threonine-protein kinase</keyword>
<dbReference type="PROSITE" id="PS50004">
    <property type="entry name" value="C2"/>
    <property type="match status" value="1"/>
</dbReference>
<feature type="binding site" evidence="4">
    <location>
        <position position="43"/>
    </location>
    <ligand>
        <name>ATP</name>
        <dbReference type="ChEBI" id="CHEBI:30616"/>
    </ligand>
</feature>
<dbReference type="InterPro" id="IPR008271">
    <property type="entry name" value="Ser/Thr_kinase_AS"/>
</dbReference>
<dbReference type="SUPFAM" id="SSF49562">
    <property type="entry name" value="C2 domain (Calcium/lipid-binding domain, CaLB)"/>
    <property type="match status" value="1"/>
</dbReference>
<feature type="domain" description="Protein kinase" evidence="7">
    <location>
        <begin position="14"/>
        <end position="297"/>
    </location>
</feature>
<name>A0ABR2H649_9EUKA</name>
<dbReference type="PROSITE" id="PS00107">
    <property type="entry name" value="PROTEIN_KINASE_ATP"/>
    <property type="match status" value="1"/>
</dbReference>
<dbReference type="Gene3D" id="2.60.40.150">
    <property type="entry name" value="C2 domain"/>
    <property type="match status" value="1"/>
</dbReference>
<dbReference type="InterPro" id="IPR011009">
    <property type="entry name" value="Kinase-like_dom_sf"/>
</dbReference>
<dbReference type="InterPro" id="IPR017441">
    <property type="entry name" value="Protein_kinase_ATP_BS"/>
</dbReference>
<accession>A0ABR2H649</accession>
<evidence type="ECO:0000259" key="7">
    <source>
        <dbReference type="PROSITE" id="PS50011"/>
    </source>
</evidence>
<keyword evidence="1" id="KW-0418">Kinase</keyword>
<dbReference type="InterPro" id="IPR035892">
    <property type="entry name" value="C2_domain_sf"/>
</dbReference>
<dbReference type="PROSITE" id="PS50011">
    <property type="entry name" value="PROTEIN_KINASE_DOM"/>
    <property type="match status" value="1"/>
</dbReference>
<feature type="domain" description="C2" evidence="6">
    <location>
        <begin position="434"/>
        <end position="556"/>
    </location>
</feature>
<reference evidence="8 9" key="1">
    <citation type="submission" date="2024-04" db="EMBL/GenBank/DDBJ databases">
        <title>Tritrichomonas musculus Genome.</title>
        <authorList>
            <person name="Alves-Ferreira E."/>
            <person name="Grigg M."/>
            <person name="Lorenzi H."/>
            <person name="Galac M."/>
        </authorList>
    </citation>
    <scope>NUCLEOTIDE SEQUENCE [LARGE SCALE GENOMIC DNA]</scope>
    <source>
        <strain evidence="8 9">EAF2021</strain>
    </source>
</reference>
<keyword evidence="2 4" id="KW-0547">Nucleotide-binding</keyword>
<dbReference type="Proteomes" id="UP001470230">
    <property type="component" value="Unassembled WGS sequence"/>
</dbReference>
<organism evidence="8 9">
    <name type="scientific">Tritrichomonas musculus</name>
    <dbReference type="NCBI Taxonomy" id="1915356"/>
    <lineage>
        <taxon>Eukaryota</taxon>
        <taxon>Metamonada</taxon>
        <taxon>Parabasalia</taxon>
        <taxon>Tritrichomonadida</taxon>
        <taxon>Tritrichomonadidae</taxon>
        <taxon>Tritrichomonas</taxon>
    </lineage>
</organism>
<evidence type="ECO:0000256" key="4">
    <source>
        <dbReference type="PROSITE-ProRule" id="PRU10141"/>
    </source>
</evidence>
<keyword evidence="9" id="KW-1185">Reference proteome</keyword>
<gene>
    <name evidence="8" type="ORF">M9Y10_027499</name>
</gene>
<dbReference type="InterPro" id="IPR000719">
    <property type="entry name" value="Prot_kinase_dom"/>
</dbReference>
<dbReference type="SMART" id="SM00220">
    <property type="entry name" value="S_TKc"/>
    <property type="match status" value="1"/>
</dbReference>
<evidence type="ECO:0000256" key="1">
    <source>
        <dbReference type="ARBA" id="ARBA00022527"/>
    </source>
</evidence>
<dbReference type="PROSITE" id="PS00108">
    <property type="entry name" value="PROTEIN_KINASE_ST"/>
    <property type="match status" value="1"/>
</dbReference>
<dbReference type="SUPFAM" id="SSF56112">
    <property type="entry name" value="Protein kinase-like (PK-like)"/>
    <property type="match status" value="1"/>
</dbReference>
<evidence type="ECO:0000256" key="2">
    <source>
        <dbReference type="ARBA" id="ARBA00022741"/>
    </source>
</evidence>
<keyword evidence="5" id="KW-0175">Coiled coil</keyword>
<feature type="coiled-coil region" evidence="5">
    <location>
        <begin position="380"/>
        <end position="439"/>
    </location>
</feature>
<dbReference type="PANTHER" id="PTHR44329:SF214">
    <property type="entry name" value="PROTEIN KINASE DOMAIN-CONTAINING PROTEIN"/>
    <property type="match status" value="1"/>
</dbReference>
<evidence type="ECO:0000256" key="3">
    <source>
        <dbReference type="ARBA" id="ARBA00022840"/>
    </source>
</evidence>
<dbReference type="Gene3D" id="1.10.510.10">
    <property type="entry name" value="Transferase(Phosphotransferase) domain 1"/>
    <property type="match status" value="1"/>
</dbReference>
<evidence type="ECO:0000256" key="5">
    <source>
        <dbReference type="SAM" id="Coils"/>
    </source>
</evidence>
<dbReference type="InterPro" id="IPR001245">
    <property type="entry name" value="Ser-Thr/Tyr_kinase_cat_dom"/>
</dbReference>
<dbReference type="PANTHER" id="PTHR44329">
    <property type="entry name" value="SERINE/THREONINE-PROTEIN KINASE TNNI3K-RELATED"/>
    <property type="match status" value="1"/>
</dbReference>
<dbReference type="Pfam" id="PF00168">
    <property type="entry name" value="C2"/>
    <property type="match status" value="1"/>
</dbReference>
<dbReference type="EMBL" id="JAPFFF010000042">
    <property type="protein sequence ID" value="KAK8841296.1"/>
    <property type="molecule type" value="Genomic_DNA"/>
</dbReference>
<sequence>MDIEGAFIDTNDFELTGKKLGEGAFGKVYVVEKTKEEKQYAAKIITISNGILNGHDQMLFLRESMILYKLKHPAIVQFYGINFHSFDNPDKLEPTIITEYLPNGSLKQILKKEQSNIADSNWTPTKKYICLLGITDAMRYLHKNGILHRDLKPENILVDENYYPRVCDFGLSRCFSQVLSNSVQLSMTGKIGTPIYMAPELMLEDEGHFTPSVDVYSFSIIAYEVVSGKEPFSEGGRPSKLMELVRKVTAGTRPEFPEGVTDKMMKLITDCWSQNPEERPSFEEIFKTLSSSPSDYFDEDVDEDEIRDYIELLEDEAISSESPIDKNKEEIKNLKDQNIKLEQINKDNGGIITKLTNENTSLKREQEESISKIQSLNATNLQIKKDQENLANKVQNLTNENVQIKKEKEELVNTIQRLNAEIEQMKIKLNELNKGEEKQVTSSPKEITDESKPTRLHVKICEAKKVLKMNLGAFSDPYVTVRLKSQDKKEAQKTQVISNTMDPIWNQEFDFIVKDPNDILLINMYDEDIKSDDKMMDELEFPVSTWLVGAPVDHKELDIKLKKKKAGRFIFEVQAFQ</sequence>
<evidence type="ECO:0000259" key="6">
    <source>
        <dbReference type="PROSITE" id="PS50004"/>
    </source>
</evidence>
<evidence type="ECO:0000313" key="9">
    <source>
        <dbReference type="Proteomes" id="UP001470230"/>
    </source>
</evidence>
<keyword evidence="1" id="KW-0808">Transferase</keyword>
<comment type="caution">
    <text evidence="8">The sequence shown here is derived from an EMBL/GenBank/DDBJ whole genome shotgun (WGS) entry which is preliminary data.</text>
</comment>
<dbReference type="Pfam" id="PF00069">
    <property type="entry name" value="Pkinase"/>
    <property type="match status" value="1"/>
</dbReference>
<protein>
    <submittedName>
        <fullName evidence="8">Uncharacterized protein</fullName>
    </submittedName>
</protein>
<proteinExistence type="predicted"/>
<dbReference type="InterPro" id="IPR000008">
    <property type="entry name" value="C2_dom"/>
</dbReference>
<dbReference type="PRINTS" id="PR00109">
    <property type="entry name" value="TYRKINASE"/>
</dbReference>
<dbReference type="SMART" id="SM00239">
    <property type="entry name" value="C2"/>
    <property type="match status" value="1"/>
</dbReference>
<dbReference type="CDD" id="cd00030">
    <property type="entry name" value="C2"/>
    <property type="match status" value="1"/>
</dbReference>
<keyword evidence="3 4" id="KW-0067">ATP-binding</keyword>
<dbReference type="InterPro" id="IPR051681">
    <property type="entry name" value="Ser/Thr_Kinases-Pseudokinases"/>
</dbReference>